<dbReference type="SMART" id="SM00729">
    <property type="entry name" value="Elp3"/>
    <property type="match status" value="1"/>
</dbReference>
<feature type="binding site" evidence="10">
    <location>
        <position position="150"/>
    </location>
    <ligand>
        <name>[4Fe-4S] cluster</name>
        <dbReference type="ChEBI" id="CHEBI:49883"/>
        <label>2</label>
        <note>4Fe-4S-S-AdoMet</note>
    </ligand>
</feature>
<dbReference type="SFLD" id="SFLDS00029">
    <property type="entry name" value="Radical_SAM"/>
    <property type="match status" value="1"/>
</dbReference>
<evidence type="ECO:0000259" key="12">
    <source>
        <dbReference type="PROSITE" id="PS51449"/>
    </source>
</evidence>
<comment type="catalytic activity">
    <reaction evidence="10">
        <text>N(6)-dimethylallyladenosine(37) in tRNA + (sulfur carrier)-SH + AH2 + 2 S-adenosyl-L-methionine = 2-methylsulfanyl-N(6)-dimethylallyladenosine(37) in tRNA + (sulfur carrier)-H + 5'-deoxyadenosine + L-methionine + A + S-adenosyl-L-homocysteine + 2 H(+)</text>
        <dbReference type="Rhea" id="RHEA:37067"/>
        <dbReference type="Rhea" id="RHEA-COMP:10375"/>
        <dbReference type="Rhea" id="RHEA-COMP:10376"/>
        <dbReference type="Rhea" id="RHEA-COMP:14737"/>
        <dbReference type="Rhea" id="RHEA-COMP:14739"/>
        <dbReference type="ChEBI" id="CHEBI:13193"/>
        <dbReference type="ChEBI" id="CHEBI:15378"/>
        <dbReference type="ChEBI" id="CHEBI:17319"/>
        <dbReference type="ChEBI" id="CHEBI:17499"/>
        <dbReference type="ChEBI" id="CHEBI:29917"/>
        <dbReference type="ChEBI" id="CHEBI:57844"/>
        <dbReference type="ChEBI" id="CHEBI:57856"/>
        <dbReference type="ChEBI" id="CHEBI:59789"/>
        <dbReference type="ChEBI" id="CHEBI:64428"/>
        <dbReference type="ChEBI" id="CHEBI:74415"/>
        <dbReference type="ChEBI" id="CHEBI:74417"/>
        <dbReference type="EC" id="2.8.4.3"/>
    </reaction>
</comment>
<feature type="binding site" evidence="10">
    <location>
        <position position="143"/>
    </location>
    <ligand>
        <name>[4Fe-4S] cluster</name>
        <dbReference type="ChEBI" id="CHEBI:49883"/>
        <label>2</label>
        <note>4Fe-4S-S-AdoMet</note>
    </ligand>
</feature>
<dbReference type="InterPro" id="IPR020612">
    <property type="entry name" value="Methylthiotransferase_CS"/>
</dbReference>
<comment type="cofactor">
    <cofactor evidence="10">
        <name>[4Fe-4S] cluster</name>
        <dbReference type="ChEBI" id="CHEBI:49883"/>
    </cofactor>
    <text evidence="10">Binds 2 [4Fe-4S] clusters. One cluster is coordinated with 3 cysteines and an exchangeable S-adenosyl-L-methionine.</text>
</comment>
<dbReference type="SFLD" id="SFLDG01082">
    <property type="entry name" value="B12-binding_domain_containing"/>
    <property type="match status" value="1"/>
</dbReference>
<dbReference type="PANTHER" id="PTHR43020:SF2">
    <property type="entry name" value="MITOCHONDRIAL TRNA METHYLTHIOTRANSFERASE CDK5RAP1"/>
    <property type="match status" value="1"/>
</dbReference>
<dbReference type="CDD" id="cd01335">
    <property type="entry name" value="Radical_SAM"/>
    <property type="match status" value="1"/>
</dbReference>
<dbReference type="InterPro" id="IPR006463">
    <property type="entry name" value="MiaB_methiolase"/>
</dbReference>
<dbReference type="PANTHER" id="PTHR43020">
    <property type="entry name" value="CDK5 REGULATORY SUBUNIT-ASSOCIATED PROTEIN 1"/>
    <property type="match status" value="1"/>
</dbReference>
<evidence type="ECO:0000256" key="9">
    <source>
        <dbReference type="ARBA" id="ARBA00033765"/>
    </source>
</evidence>
<gene>
    <name evidence="10 14" type="primary">miaB</name>
    <name evidence="14" type="ORF">MAGMO_0415</name>
</gene>
<dbReference type="InterPro" id="IPR038135">
    <property type="entry name" value="Methylthiotransferase_N_sf"/>
</dbReference>
<evidence type="ECO:0000256" key="7">
    <source>
        <dbReference type="ARBA" id="ARBA00023004"/>
    </source>
</evidence>
<dbReference type="PROSITE" id="PS01278">
    <property type="entry name" value="MTTASE_RADICAL"/>
    <property type="match status" value="1"/>
</dbReference>
<dbReference type="HAMAP" id="MF_01864">
    <property type="entry name" value="tRNA_metthiotr_MiaB"/>
    <property type="match status" value="1"/>
</dbReference>
<dbReference type="Pfam" id="PF00919">
    <property type="entry name" value="UPF0004"/>
    <property type="match status" value="1"/>
</dbReference>
<dbReference type="SFLD" id="SFLDG01061">
    <property type="entry name" value="methylthiotransferase"/>
    <property type="match status" value="1"/>
</dbReference>
<dbReference type="InterPro" id="IPR023404">
    <property type="entry name" value="rSAM_horseshoe"/>
</dbReference>
<dbReference type="NCBIfam" id="TIGR00089">
    <property type="entry name" value="MiaB/RimO family radical SAM methylthiotransferase"/>
    <property type="match status" value="1"/>
</dbReference>
<evidence type="ECO:0000256" key="6">
    <source>
        <dbReference type="ARBA" id="ARBA00022723"/>
    </source>
</evidence>
<dbReference type="EC" id="2.8.4.3" evidence="9 10"/>
<evidence type="ECO:0000256" key="4">
    <source>
        <dbReference type="ARBA" id="ARBA00022679"/>
    </source>
</evidence>
<name>A0A1S7LEZ3_MAGMO</name>
<evidence type="ECO:0000256" key="1">
    <source>
        <dbReference type="ARBA" id="ARBA00003234"/>
    </source>
</evidence>
<keyword evidence="8 10" id="KW-0411">Iron-sulfur</keyword>
<dbReference type="Gene3D" id="3.80.30.20">
    <property type="entry name" value="tm_1862 like domain"/>
    <property type="match status" value="1"/>
</dbReference>
<feature type="binding site" evidence="10">
    <location>
        <position position="147"/>
    </location>
    <ligand>
        <name>[4Fe-4S] cluster</name>
        <dbReference type="ChEBI" id="CHEBI:49883"/>
        <label>2</label>
        <note>4Fe-4S-S-AdoMet</note>
    </ligand>
</feature>
<dbReference type="Gene3D" id="3.40.50.12160">
    <property type="entry name" value="Methylthiotransferase, N-terminal domain"/>
    <property type="match status" value="1"/>
</dbReference>
<evidence type="ECO:0000259" key="11">
    <source>
        <dbReference type="PROSITE" id="PS50926"/>
    </source>
</evidence>
<dbReference type="Pfam" id="PF01938">
    <property type="entry name" value="TRAM"/>
    <property type="match status" value="1"/>
</dbReference>
<keyword evidence="4 10" id="KW-0808">Transferase</keyword>
<dbReference type="InterPro" id="IPR006638">
    <property type="entry name" value="Elp3/MiaA/NifB-like_rSAM"/>
</dbReference>
<dbReference type="AlphaFoldDB" id="A0A1S7LEZ3"/>
<dbReference type="GO" id="GO:0051539">
    <property type="term" value="F:4 iron, 4 sulfur cluster binding"/>
    <property type="evidence" value="ECO:0007669"/>
    <property type="project" value="UniProtKB-UniRule"/>
</dbReference>
<dbReference type="InterPro" id="IPR058240">
    <property type="entry name" value="rSAM_sf"/>
</dbReference>
<dbReference type="EMBL" id="LO017727">
    <property type="protein sequence ID" value="CRH04627.1"/>
    <property type="molecule type" value="Genomic_DNA"/>
</dbReference>
<dbReference type="GO" id="GO:0046872">
    <property type="term" value="F:metal ion binding"/>
    <property type="evidence" value="ECO:0007669"/>
    <property type="project" value="UniProtKB-KW"/>
</dbReference>
<dbReference type="Pfam" id="PF04055">
    <property type="entry name" value="Radical_SAM"/>
    <property type="match status" value="1"/>
</dbReference>
<feature type="domain" description="Radical SAM core" evidence="13">
    <location>
        <begin position="129"/>
        <end position="361"/>
    </location>
</feature>
<keyword evidence="10" id="KW-0819">tRNA processing</keyword>
<evidence type="ECO:0000256" key="8">
    <source>
        <dbReference type="ARBA" id="ARBA00023014"/>
    </source>
</evidence>
<evidence type="ECO:0000256" key="10">
    <source>
        <dbReference type="HAMAP-Rule" id="MF_01864"/>
    </source>
</evidence>
<keyword evidence="3 10" id="KW-0963">Cytoplasm</keyword>
<reference evidence="14" key="1">
    <citation type="submission" date="2015-04" db="EMBL/GenBank/DDBJ databases">
        <authorList>
            <person name="Syromyatnikov M.Y."/>
            <person name="Popov V.N."/>
        </authorList>
    </citation>
    <scope>NUCLEOTIDE SEQUENCE</scope>
    <source>
        <strain evidence="14">MO-1</strain>
    </source>
</reference>
<comment type="subunit">
    <text evidence="10">Monomer.</text>
</comment>
<keyword evidence="5 10" id="KW-0949">S-adenosyl-L-methionine</keyword>
<proteinExistence type="inferred from homology"/>
<dbReference type="NCBIfam" id="TIGR01574">
    <property type="entry name" value="miaB-methiolase"/>
    <property type="match status" value="1"/>
</dbReference>
<dbReference type="InterPro" id="IPR013848">
    <property type="entry name" value="Methylthiotransferase_N"/>
</dbReference>
<dbReference type="GO" id="GO:0005829">
    <property type="term" value="C:cytosol"/>
    <property type="evidence" value="ECO:0007669"/>
    <property type="project" value="TreeGrafter"/>
</dbReference>
<organism evidence="14">
    <name type="scientific">Magnetococcus massalia (strain MO-1)</name>
    <dbReference type="NCBI Taxonomy" id="451514"/>
    <lineage>
        <taxon>Bacteria</taxon>
        <taxon>Pseudomonadati</taxon>
        <taxon>Pseudomonadota</taxon>
        <taxon>Magnetococcia</taxon>
        <taxon>Magnetococcales</taxon>
        <taxon>Magnetococcaceae</taxon>
        <taxon>Magnetococcus</taxon>
    </lineage>
</organism>
<keyword evidence="7 10" id="KW-0408">Iron</keyword>
<dbReference type="GO" id="GO:0035597">
    <property type="term" value="F:tRNA-2-methylthio-N(6)-dimethylallyladenosine(37) synthase activity"/>
    <property type="evidence" value="ECO:0007669"/>
    <property type="project" value="UniProtKB-EC"/>
</dbReference>
<dbReference type="PROSITE" id="PS51449">
    <property type="entry name" value="MTTASE_N"/>
    <property type="match status" value="1"/>
</dbReference>
<evidence type="ECO:0000256" key="3">
    <source>
        <dbReference type="ARBA" id="ARBA00022490"/>
    </source>
</evidence>
<evidence type="ECO:0000256" key="5">
    <source>
        <dbReference type="ARBA" id="ARBA00022691"/>
    </source>
</evidence>
<dbReference type="SUPFAM" id="SSF102114">
    <property type="entry name" value="Radical SAM enzymes"/>
    <property type="match status" value="1"/>
</dbReference>
<feature type="domain" description="TRAM" evidence="11">
    <location>
        <begin position="364"/>
        <end position="430"/>
    </location>
</feature>
<dbReference type="PROSITE" id="PS51918">
    <property type="entry name" value="RADICAL_SAM"/>
    <property type="match status" value="1"/>
</dbReference>
<evidence type="ECO:0000259" key="13">
    <source>
        <dbReference type="PROSITE" id="PS51918"/>
    </source>
</evidence>
<evidence type="ECO:0000313" key="14">
    <source>
        <dbReference type="EMBL" id="CRH04627.1"/>
    </source>
</evidence>
<dbReference type="InterPro" id="IPR002792">
    <property type="entry name" value="TRAM_dom"/>
</dbReference>
<comment type="subcellular location">
    <subcellularLocation>
        <location evidence="10">Cytoplasm</location>
    </subcellularLocation>
</comment>
<dbReference type="FunFam" id="3.80.30.20:FF:000001">
    <property type="entry name" value="tRNA-2-methylthio-N(6)-dimethylallyladenosine synthase 2"/>
    <property type="match status" value="1"/>
</dbReference>
<dbReference type="PROSITE" id="PS50926">
    <property type="entry name" value="TRAM"/>
    <property type="match status" value="1"/>
</dbReference>
<dbReference type="InterPro" id="IPR005839">
    <property type="entry name" value="Methylthiotransferase"/>
</dbReference>
<comment type="caution">
    <text evidence="10">Lacks conserved residue(s) required for the propagation of feature annotation.</text>
</comment>
<keyword evidence="2 10" id="KW-0004">4Fe-4S</keyword>
<keyword evidence="6 10" id="KW-0479">Metal-binding</keyword>
<comment type="function">
    <text evidence="1 10">Catalyzes the methylthiolation of N6-(dimethylallyl)adenosine (i(6)A), leading to the formation of 2-methylthio-N6-(dimethylallyl)adenosine (ms(2)i(6)A) at position 37 in tRNAs that read codons beginning with uridine.</text>
</comment>
<sequence>MNAYDSGRMADLLAKSHRFESCEEPSAADLIILNTCHIREKAEDKLFSELGRLRPEVEKRGAVIAVGGCVGQAVGREIFRRAPYVSIVFGPQNYHKLPDMVEAALEGKTRVIAEDIPSVDKFDALPEVRSQGVLGQVTVQEGCDKFCTFCVVPFTRGREWSRPVAEVMAEVEGLAAQGVREVMLLGQNVNAYQARDAEGVEHDLALLMRQVALVEGIERIRFVTSHPMDLNDDLVELFADTPEVAGYLHLPIQSGSDAILTAMERGHGAEEYIQWIEKFRAARPDLALASDFIVGFPGETEEDFQATLDLVERVGFDHAYSFKYSARPGTPAADLEDAIPEAEKSARLERLQNLINAQQLARNRQRVGMVEKVLVEGPASMHKGERAGQLAGRSDGLRRVHFEGDPELIGQFVDVEIVQGLPNSLRGKAV</sequence>
<dbReference type="InterPro" id="IPR007197">
    <property type="entry name" value="rSAM"/>
</dbReference>
<accession>A0A1S7LEZ3</accession>
<comment type="similarity">
    <text evidence="10">Belongs to the methylthiotransferase family. MiaB subfamily.</text>
</comment>
<evidence type="ECO:0000256" key="2">
    <source>
        <dbReference type="ARBA" id="ARBA00022485"/>
    </source>
</evidence>
<feature type="domain" description="MTTase N-terminal" evidence="12">
    <location>
        <begin position="1"/>
        <end position="106"/>
    </location>
</feature>
<protein>
    <recommendedName>
        <fullName evidence="9 10">tRNA-2-methylthio-N(6)-dimethylallyladenosine synthase</fullName>
        <ecNumber evidence="9 10">2.8.4.3</ecNumber>
    </recommendedName>
    <alternativeName>
        <fullName evidence="10">(Dimethylallyl)adenosine tRNA methylthiotransferase MiaB</fullName>
    </alternativeName>
    <alternativeName>
        <fullName evidence="10">tRNA-i(6)A37 methylthiotransferase</fullName>
    </alternativeName>
</protein>